<feature type="domain" description="Biotin-protein ligase N-terminal" evidence="1">
    <location>
        <begin position="42"/>
        <end position="90"/>
    </location>
</feature>
<dbReference type="InterPro" id="IPR019197">
    <property type="entry name" value="Biotin-prot_ligase_N"/>
</dbReference>
<protein>
    <recommendedName>
        <fullName evidence="1">Biotin-protein ligase N-terminal domain-containing protein</fullName>
    </recommendedName>
</protein>
<evidence type="ECO:0000313" key="2">
    <source>
        <dbReference type="EMBL" id="HGQ77737.1"/>
    </source>
</evidence>
<sequence>MLSVLINDSGIYGLWMIKTLLRANLKFKVVFLENSDVINLENSKALFVPGGWSENKFQWFSDESKAKLREFLNNGGLYFGICGGASLASNGFLNLIDIQRDKEGVKIFSGPAKIKFYKHPLTNNLDAQQFLWYPPKFKVLNSKVRVLARFDEPLDGAYISDIPWEYLKVHRYLGTIQYHGNLFSTRLVQKNPVMMLERFGDGYVLVTTIHFDTPNSTGIEFFNNLRNYFSLETTDYKSNLHKSIQSRSKLQDETIRYLNEIYGYLHRAFDCAVKSMLMYKRYDFFYAWRKNIRGSEFQTLYFLILELLDLLSSYVFSDEAISKTWDLLTYQVKMLPELERIVRHIENSVFLSKLAEDPENEEIKNHFLKEAEREYFGYKKSKDKRRYSGVFREVLNNIERVLTILYNEILRC</sequence>
<dbReference type="EMBL" id="DTBH01000153">
    <property type="protein sequence ID" value="HGQ77737.1"/>
    <property type="molecule type" value="Genomic_DNA"/>
</dbReference>
<accession>A0A7V4CNU8</accession>
<reference evidence="2" key="1">
    <citation type="journal article" date="2020" name="mSystems">
        <title>Genome- and Community-Level Interaction Insights into Carbon Utilization and Element Cycling Functions of Hydrothermarchaeota in Hydrothermal Sediment.</title>
        <authorList>
            <person name="Zhou Z."/>
            <person name="Liu Y."/>
            <person name="Xu W."/>
            <person name="Pan J."/>
            <person name="Luo Z.H."/>
            <person name="Li M."/>
        </authorList>
    </citation>
    <scope>NUCLEOTIDE SEQUENCE [LARGE SCALE GENOMIC DNA]</scope>
    <source>
        <strain evidence="2">SpSt-640</strain>
    </source>
</reference>
<dbReference type="CDD" id="cd01653">
    <property type="entry name" value="GATase1"/>
    <property type="match status" value="1"/>
</dbReference>
<gene>
    <name evidence="2" type="ORF">ENU12_07550</name>
</gene>
<name>A0A7V4CNU8_FERPE</name>
<comment type="caution">
    <text evidence="2">The sequence shown here is derived from an EMBL/GenBank/DDBJ whole genome shotgun (WGS) entry which is preliminary data.</text>
</comment>
<proteinExistence type="predicted"/>
<dbReference type="InterPro" id="IPR029062">
    <property type="entry name" value="Class_I_gatase-like"/>
</dbReference>
<dbReference type="Gene3D" id="3.40.50.880">
    <property type="match status" value="1"/>
</dbReference>
<dbReference type="AlphaFoldDB" id="A0A7V4CNU8"/>
<organism evidence="2">
    <name type="scientific">Fervidobacterium pennivorans</name>
    <dbReference type="NCBI Taxonomy" id="93466"/>
    <lineage>
        <taxon>Bacteria</taxon>
        <taxon>Thermotogati</taxon>
        <taxon>Thermotogota</taxon>
        <taxon>Thermotogae</taxon>
        <taxon>Thermotogales</taxon>
        <taxon>Fervidobacteriaceae</taxon>
        <taxon>Fervidobacterium</taxon>
    </lineage>
</organism>
<evidence type="ECO:0000259" key="1">
    <source>
        <dbReference type="Pfam" id="PF09825"/>
    </source>
</evidence>
<dbReference type="SUPFAM" id="SSF52317">
    <property type="entry name" value="Class I glutamine amidotransferase-like"/>
    <property type="match status" value="1"/>
</dbReference>
<dbReference type="Pfam" id="PF09825">
    <property type="entry name" value="BPL_N"/>
    <property type="match status" value="1"/>
</dbReference>